<name>A0A2V3PXF2_9BACT</name>
<keyword evidence="2" id="KW-1185">Reference proteome</keyword>
<organism evidence="1 2">
    <name type="scientific">Dysgonomonas alginatilytica</name>
    <dbReference type="NCBI Taxonomy" id="1605892"/>
    <lineage>
        <taxon>Bacteria</taxon>
        <taxon>Pseudomonadati</taxon>
        <taxon>Bacteroidota</taxon>
        <taxon>Bacteroidia</taxon>
        <taxon>Bacteroidales</taxon>
        <taxon>Dysgonomonadaceae</taxon>
        <taxon>Dysgonomonas</taxon>
    </lineage>
</organism>
<evidence type="ECO:0000313" key="1">
    <source>
        <dbReference type="EMBL" id="PXV69288.1"/>
    </source>
</evidence>
<dbReference type="Proteomes" id="UP000247973">
    <property type="component" value="Unassembled WGS sequence"/>
</dbReference>
<sequence>MKSDKVEEEINRELALEIASDTIQRNDFHLKMANNRVKKAIKNLKKQQIKHTSTEY</sequence>
<gene>
    <name evidence="1" type="ORF">CLV62_101557</name>
</gene>
<dbReference type="RefSeq" id="WP_170119999.1">
    <property type="nucleotide sequence ID" value="NZ_QICL01000001.1"/>
</dbReference>
<comment type="caution">
    <text evidence="1">The sequence shown here is derived from an EMBL/GenBank/DDBJ whole genome shotgun (WGS) entry which is preliminary data.</text>
</comment>
<reference evidence="1 2" key="1">
    <citation type="submission" date="2018-03" db="EMBL/GenBank/DDBJ databases">
        <title>Genomic Encyclopedia of Archaeal and Bacterial Type Strains, Phase II (KMG-II): from individual species to whole genera.</title>
        <authorList>
            <person name="Goeker M."/>
        </authorList>
    </citation>
    <scope>NUCLEOTIDE SEQUENCE [LARGE SCALE GENOMIC DNA]</scope>
    <source>
        <strain evidence="1 2">DSM 100214</strain>
    </source>
</reference>
<protein>
    <submittedName>
        <fullName evidence="1">Uncharacterized protein</fullName>
    </submittedName>
</protein>
<proteinExistence type="predicted"/>
<dbReference type="AlphaFoldDB" id="A0A2V3PXF2"/>
<evidence type="ECO:0000313" key="2">
    <source>
        <dbReference type="Proteomes" id="UP000247973"/>
    </source>
</evidence>
<accession>A0A2V3PXF2</accession>
<dbReference type="EMBL" id="QICL01000001">
    <property type="protein sequence ID" value="PXV69288.1"/>
    <property type="molecule type" value="Genomic_DNA"/>
</dbReference>